<proteinExistence type="inferred from homology"/>
<dbReference type="eggNOG" id="COG0147">
    <property type="taxonomic scope" value="Bacteria"/>
</dbReference>
<dbReference type="Gene3D" id="3.60.120.10">
    <property type="entry name" value="Anthranilate synthase"/>
    <property type="match status" value="1"/>
</dbReference>
<dbReference type="NCBIfam" id="TIGR00553">
    <property type="entry name" value="pabB"/>
    <property type="match status" value="1"/>
</dbReference>
<dbReference type="InterPro" id="IPR036038">
    <property type="entry name" value="Aminotransferase-like"/>
</dbReference>
<dbReference type="eggNOG" id="COG0115">
    <property type="taxonomic scope" value="Bacteria"/>
</dbReference>
<dbReference type="HOGENOM" id="CLU_006493_6_2_0"/>
<dbReference type="Gene3D" id="3.20.10.10">
    <property type="entry name" value="D-amino Acid Aminotransferase, subunit A, domain 2"/>
    <property type="match status" value="1"/>
</dbReference>
<organism evidence="6 7">
    <name type="scientific">Thermodesulfatator indicus (strain DSM 15286 / JCM 11887 / CIR29812)</name>
    <dbReference type="NCBI Taxonomy" id="667014"/>
    <lineage>
        <taxon>Bacteria</taxon>
        <taxon>Pseudomonadati</taxon>
        <taxon>Thermodesulfobacteriota</taxon>
        <taxon>Thermodesulfobacteria</taxon>
        <taxon>Thermodesulfobacteriales</taxon>
        <taxon>Thermodesulfatatoraceae</taxon>
        <taxon>Thermodesulfatator</taxon>
    </lineage>
</organism>
<dbReference type="SUPFAM" id="SSF56322">
    <property type="entry name" value="ADC synthase"/>
    <property type="match status" value="1"/>
</dbReference>
<evidence type="ECO:0000256" key="4">
    <source>
        <dbReference type="RuleBase" id="RU004516"/>
    </source>
</evidence>
<evidence type="ECO:0000259" key="5">
    <source>
        <dbReference type="Pfam" id="PF00425"/>
    </source>
</evidence>
<name>F8AB59_THEID</name>
<evidence type="ECO:0000256" key="1">
    <source>
        <dbReference type="ARBA" id="ARBA00001933"/>
    </source>
</evidence>
<dbReference type="KEGG" id="tid:Thein_1656"/>
<dbReference type="Proteomes" id="UP000006793">
    <property type="component" value="Chromosome"/>
</dbReference>
<dbReference type="PANTHER" id="PTHR11236">
    <property type="entry name" value="AMINOBENZOATE/ANTHRANILATE SYNTHASE"/>
    <property type="match status" value="1"/>
</dbReference>
<dbReference type="InParanoid" id="F8AB59"/>
<reference evidence="7" key="1">
    <citation type="submission" date="2011-04" db="EMBL/GenBank/DDBJ databases">
        <title>The complete genome of Thermodesulfatator indicus DSM 15286.</title>
        <authorList>
            <person name="Lucas S."/>
            <person name="Copeland A."/>
            <person name="Lapidus A."/>
            <person name="Bruce D."/>
            <person name="Goodwin L."/>
            <person name="Pitluck S."/>
            <person name="Peters L."/>
            <person name="Kyrpides N."/>
            <person name="Mavromatis K."/>
            <person name="Pagani I."/>
            <person name="Ivanova N."/>
            <person name="Saunders L."/>
            <person name="Detter J.C."/>
            <person name="Tapia R."/>
            <person name="Han C."/>
            <person name="Land M."/>
            <person name="Hauser L."/>
            <person name="Markowitz V."/>
            <person name="Cheng J.-F."/>
            <person name="Hugenholtz P."/>
            <person name="Woyke T."/>
            <person name="Wu D."/>
            <person name="Spring S."/>
            <person name="Schroeder M."/>
            <person name="Brambilla E."/>
            <person name="Klenk H.-P."/>
            <person name="Eisen J.A."/>
        </authorList>
    </citation>
    <scope>NUCLEOTIDE SEQUENCE [LARGE SCALE GENOMIC DNA]</scope>
    <source>
        <strain evidence="7">DSM 15286 / JCM 11887 / CIR29812</strain>
    </source>
</reference>
<dbReference type="InterPro" id="IPR005801">
    <property type="entry name" value="ADC_synthase"/>
</dbReference>
<dbReference type="PROSITE" id="PS00770">
    <property type="entry name" value="AA_TRANSFER_CLASS_4"/>
    <property type="match status" value="1"/>
</dbReference>
<dbReference type="GO" id="GO:0046820">
    <property type="term" value="F:4-amino-4-deoxychorismate synthase activity"/>
    <property type="evidence" value="ECO:0007669"/>
    <property type="project" value="TreeGrafter"/>
</dbReference>
<dbReference type="GO" id="GO:0009396">
    <property type="term" value="P:folic acid-containing compound biosynthetic process"/>
    <property type="evidence" value="ECO:0007669"/>
    <property type="project" value="InterPro"/>
</dbReference>
<dbReference type="AlphaFoldDB" id="F8AB59"/>
<dbReference type="InterPro" id="IPR018300">
    <property type="entry name" value="Aminotrans_IV_CS"/>
</dbReference>
<dbReference type="OrthoDB" id="9803598at2"/>
<dbReference type="EMBL" id="CP002683">
    <property type="protein sequence ID" value="AEH45515.1"/>
    <property type="molecule type" value="Genomic_DNA"/>
</dbReference>
<gene>
    <name evidence="6" type="ordered locus">Thein_1656</name>
</gene>
<dbReference type="Gene3D" id="3.30.470.10">
    <property type="match status" value="1"/>
</dbReference>
<dbReference type="PATRIC" id="fig|667014.3.peg.1705"/>
<keyword evidence="7" id="KW-1185">Reference proteome</keyword>
<dbReference type="STRING" id="667014.Thein_1656"/>
<dbReference type="Pfam" id="PF01063">
    <property type="entry name" value="Aminotran_4"/>
    <property type="match status" value="1"/>
</dbReference>
<dbReference type="PaxDb" id="667014-Thein_1656"/>
<dbReference type="RefSeq" id="WP_013908256.1">
    <property type="nucleotide sequence ID" value="NC_015681.1"/>
</dbReference>
<sequence>MRTRENLNTPFFIKEFEPSNLLDLKSLLKEGYKRDFLVFLDTSRVSGEENRHFYFIDPVKILLFKPGDDLAVFFRKLEEALSEGLWLAGFFSYEFGYFLDKKLTSCYKEPHFLPLVFLAAFKHPQIFEAKGVCFGEAEEPELQNLKLSLAQEEYISKIRQIKGYIASGDTYQVNFTMKYHFSFKGDTLSWYLALRRKQRVSYGALIKTPEFQVLSFSPELFIRVKEGNIFTRPMKGTASRGDNLSEDEKLAAFLSSDTKNQAENVMIVDLLRNDLGRVCEKGSVWVPKLFEVEKYETVLQMTSTVKGKLKNFSLLDIFKALFPCGSVTGAPKIRTMEIISELETEPRGVYTGAIGFISPQKEMVFNVAIRTLALSQGQGEFGIGSGIVWDSNPEKEYEESLLKAKFLKDKAPYFELIETIRFDPGEDVKLLSFHLSRLKTSAAYFGFPLDEKALLALLQEVFKTLDKPAKLRLLLREDGRLKLEAYPLPSPPKEIKIALVKKDYVPPKKFLLHKTTYRHWFNRWQDFAKKNGLFEVVFYDEKERLLEGTISNIFLQINGKLYTPPAKLGLLPGVLRESLLSAGKAYEKELYLADLYQAEKIFVGNTVRGLLAVSHLFKK</sequence>
<dbReference type="InterPro" id="IPR005802">
    <property type="entry name" value="ADC_synth_comp_1"/>
</dbReference>
<dbReference type="InterPro" id="IPR043132">
    <property type="entry name" value="BCAT-like_C"/>
</dbReference>
<dbReference type="InterPro" id="IPR015890">
    <property type="entry name" value="Chorismate_C"/>
</dbReference>
<dbReference type="InterPro" id="IPR001544">
    <property type="entry name" value="Aminotrans_IV"/>
</dbReference>
<protein>
    <submittedName>
        <fullName evidence="6">Para-aminobenzoate synthase, subunit I</fullName>
    </submittedName>
</protein>
<dbReference type="GO" id="GO:0000162">
    <property type="term" value="P:L-tryptophan biosynthetic process"/>
    <property type="evidence" value="ECO:0007669"/>
    <property type="project" value="TreeGrafter"/>
</dbReference>
<comment type="cofactor">
    <cofactor evidence="1 4">
        <name>pyridoxal 5'-phosphate</name>
        <dbReference type="ChEBI" id="CHEBI:597326"/>
    </cofactor>
</comment>
<accession>F8AB59</accession>
<keyword evidence="3 4" id="KW-0663">Pyridoxal phosphate</keyword>
<dbReference type="SUPFAM" id="SSF56752">
    <property type="entry name" value="D-aminoacid aminotransferase-like PLP-dependent enzymes"/>
    <property type="match status" value="1"/>
</dbReference>
<dbReference type="InterPro" id="IPR043131">
    <property type="entry name" value="BCAT-like_N"/>
</dbReference>
<reference evidence="6 7" key="2">
    <citation type="journal article" date="2012" name="Stand. Genomic Sci.">
        <title>Complete genome sequence of the thermophilic sulfate-reducing ocean bacterium Thermodesulfatator indicus type strain (CIR29812(T)).</title>
        <authorList>
            <person name="Anderson I."/>
            <person name="Saunders E."/>
            <person name="Lapidus A."/>
            <person name="Nolan M."/>
            <person name="Lucas S."/>
            <person name="Tice H."/>
            <person name="Del Rio T.G."/>
            <person name="Cheng J.F."/>
            <person name="Han C."/>
            <person name="Tapia R."/>
            <person name="Goodwin L.A."/>
            <person name="Pitluck S."/>
            <person name="Liolios K."/>
            <person name="Mavromatis K."/>
            <person name="Pagani I."/>
            <person name="Ivanova N."/>
            <person name="Mikhailova N."/>
            <person name="Pati A."/>
            <person name="Chen A."/>
            <person name="Palaniappan K."/>
            <person name="Land M."/>
            <person name="Hauser L."/>
            <person name="Jeffries C.D."/>
            <person name="Chang Y.J."/>
            <person name="Brambilla E.M."/>
            <person name="Rohde M."/>
            <person name="Spring S."/>
            <person name="Goker M."/>
            <person name="Detter J.C."/>
            <person name="Woyke T."/>
            <person name="Bristow J."/>
            <person name="Eisen J.A."/>
            <person name="Markowitz V."/>
            <person name="Hugenholtz P."/>
            <person name="Kyrpides N.C."/>
            <person name="Klenk H.P."/>
        </authorList>
    </citation>
    <scope>NUCLEOTIDE SEQUENCE [LARGE SCALE GENOMIC DNA]</scope>
    <source>
        <strain evidence="7">DSM 15286 / JCM 11887 / CIR29812</strain>
    </source>
</reference>
<dbReference type="PANTHER" id="PTHR11236:SF50">
    <property type="entry name" value="AMINODEOXYCHORISMATE SYNTHASE COMPONENT 1"/>
    <property type="match status" value="1"/>
</dbReference>
<feature type="domain" description="Chorismate-utilising enzyme C-terminal" evidence="5">
    <location>
        <begin position="151"/>
        <end position="403"/>
    </location>
</feature>
<dbReference type="InterPro" id="IPR019999">
    <property type="entry name" value="Anth_synth_I-like"/>
</dbReference>
<dbReference type="PRINTS" id="PR00095">
    <property type="entry name" value="ANTSNTHASEI"/>
</dbReference>
<evidence type="ECO:0000256" key="3">
    <source>
        <dbReference type="ARBA" id="ARBA00022898"/>
    </source>
</evidence>
<dbReference type="Pfam" id="PF00425">
    <property type="entry name" value="Chorismate_bind"/>
    <property type="match status" value="1"/>
</dbReference>
<evidence type="ECO:0000313" key="6">
    <source>
        <dbReference type="EMBL" id="AEH45515.1"/>
    </source>
</evidence>
<evidence type="ECO:0000313" key="7">
    <source>
        <dbReference type="Proteomes" id="UP000006793"/>
    </source>
</evidence>
<comment type="similarity">
    <text evidence="2">Belongs to the class-IV pyridoxal-phosphate-dependent aminotransferase family.</text>
</comment>
<evidence type="ECO:0000256" key="2">
    <source>
        <dbReference type="ARBA" id="ARBA00009320"/>
    </source>
</evidence>